<reference evidence="3" key="3">
    <citation type="submission" date="2021-06" db="EMBL/GenBank/DDBJ databases">
        <title>Updating the genus Pseudomonas: Description of 43 new species and partition of the Pseudomonas putida group.</title>
        <authorList>
            <person name="Girard L."/>
            <person name="Lood C."/>
            <person name="Vandamme P."/>
            <person name="Rokni-Zadeh H."/>
            <person name="Van Noort V."/>
            <person name="Hofte M."/>
            <person name="Lavigne R."/>
            <person name="De Mot R."/>
        </authorList>
    </citation>
    <scope>NUCLEOTIDE SEQUENCE</scope>
    <source>
        <strain evidence="3">SWRI102</strain>
    </source>
</reference>
<reference evidence="2 4" key="1">
    <citation type="journal article" date="2020" name="Microorganisms">
        <title>Reliable Identification of Environmental Pseudomonas Isolates Using the rpoD Gene.</title>
        <authorList>
            <consortium name="The Broad Institute Genome Sequencing Platform"/>
            <person name="Girard L."/>
            <person name="Lood C."/>
            <person name="Rokni-Zadeh H."/>
            <person name="van Noort V."/>
            <person name="Lavigne R."/>
            <person name="De Mot R."/>
        </authorList>
    </citation>
    <scope>NUCLEOTIDE SEQUENCE</scope>
    <source>
        <strain evidence="2 4">SWRI102</strain>
    </source>
</reference>
<evidence type="ECO:0000313" key="2">
    <source>
        <dbReference type="EMBL" id="MBC3394637.1"/>
    </source>
</evidence>
<feature type="chain" id="PRO_5044696791" evidence="1">
    <location>
        <begin position="25"/>
        <end position="299"/>
    </location>
</feature>
<evidence type="ECO:0000256" key="1">
    <source>
        <dbReference type="SAM" id="SignalP"/>
    </source>
</evidence>
<comment type="caution">
    <text evidence="2">The sequence shown here is derived from an EMBL/GenBank/DDBJ whole genome shotgun (WGS) entry which is preliminary data.</text>
</comment>
<feature type="signal peptide" evidence="1">
    <location>
        <begin position="1"/>
        <end position="24"/>
    </location>
</feature>
<evidence type="ECO:0000313" key="3">
    <source>
        <dbReference type="EMBL" id="MBV4552092.1"/>
    </source>
</evidence>
<name>A0A923JP71_9PSED</name>
<organism evidence="2">
    <name type="scientific">Pseudomonas marvdashtae</name>
    <dbReference type="NCBI Taxonomy" id="2745500"/>
    <lineage>
        <taxon>Bacteria</taxon>
        <taxon>Pseudomonadati</taxon>
        <taxon>Pseudomonadota</taxon>
        <taxon>Gammaproteobacteria</taxon>
        <taxon>Pseudomonadales</taxon>
        <taxon>Pseudomonadaceae</taxon>
        <taxon>Pseudomonas</taxon>
    </lineage>
</organism>
<dbReference type="EMBL" id="JABWQX010000001">
    <property type="protein sequence ID" value="MBC3394637.1"/>
    <property type="molecule type" value="Genomic_DNA"/>
</dbReference>
<proteinExistence type="predicted"/>
<gene>
    <name evidence="3" type="ORF">HU742_013165</name>
    <name evidence="2" type="ORF">HU742_05420</name>
</gene>
<protein>
    <submittedName>
        <fullName evidence="2">Halovibrin HvnA</fullName>
    </submittedName>
</protein>
<reference evidence="2" key="2">
    <citation type="submission" date="2020-07" db="EMBL/GenBank/DDBJ databases">
        <authorList>
            <person name="Lood C."/>
            <person name="Girard L."/>
        </authorList>
    </citation>
    <scope>NUCLEOTIDE SEQUENCE</scope>
    <source>
        <strain evidence="2">SWRI102</strain>
    </source>
</reference>
<dbReference type="Proteomes" id="UP000659438">
    <property type="component" value="Unassembled WGS sequence"/>
</dbReference>
<keyword evidence="4" id="KW-1185">Reference proteome</keyword>
<keyword evidence="1" id="KW-0732">Signal</keyword>
<accession>A0A923JP71</accession>
<evidence type="ECO:0000313" key="4">
    <source>
        <dbReference type="Proteomes" id="UP000659438"/>
    </source>
</evidence>
<dbReference type="AlphaFoldDB" id="A0A923JP71"/>
<dbReference type="RefSeq" id="WP_186642765.1">
    <property type="nucleotide sequence ID" value="NZ_JABWQX020000001.1"/>
</dbReference>
<sequence>MKKKIGIWALLIALTGGAVEFASASDWRRSGGQVAVELNQRYNDLRDDCGSATRPSFLCSGVMLRAAKGGSNYFAWNPSPYSQGSGGVSFSFLRKDVKFQGLVYGQRSGYIFYPDLIRDPDTLHVKVLCAFPMDGATNNREKPGCGAYPFTDATQRHQSQRCQTLGITTAEQWVQNRDAHGAWCGFDVDNRTNNASARSFAETIRAHNLAGFFEGNYAYIELILATWPQLNNPASVPIEAFFYTEGGLEDAQRDQWAHYIQSGGMVVVPIIRLTLPATPSDDAVFSYIGIEQRILSGYP</sequence>
<dbReference type="EMBL" id="JABWQX020000001">
    <property type="protein sequence ID" value="MBV4552092.1"/>
    <property type="molecule type" value="Genomic_DNA"/>
</dbReference>